<dbReference type="SUPFAM" id="SSF56784">
    <property type="entry name" value="HAD-like"/>
    <property type="match status" value="1"/>
</dbReference>
<sequence length="371" mass="41833">MCNPNMIYTTISTTCLRRHLPLAFESRVLSATKAAGRRLLTTETDVAPNFAFAFDIDGVLIRGAKPLAEGKMALKLLQEHKIPWVLLTNGGGKSEIARVADLSEKLDIEISTKQFIQSHTPFRRLVDNYSKVLVVGGDVDTCRHVAEDYGFKDCAMSLDIVATQRSIWPFHRYTPEELKHARPLSEDAFNAILMFNDSRDWGCDTQVIIDLLTSEGGKLGTKNSCLEQALPIYFSNNDLLWANEYHLPRFGQGAFRTSIEKVFKDYTGRDMQSTIIGKPYLFTYEYAHGVLNEWRQEMFGYDGKLRRVYMIGDNPASDIRGGNGYGWYTILVRTGVFKDGDELDAAAKPKVIVDNVLEAVMHAIQNEIKLK</sequence>
<dbReference type="FunFam" id="3.40.50.1000:FF:000069">
    <property type="entry name" value="HAD-superfamily subfamily IIA hydrolase"/>
    <property type="match status" value="1"/>
</dbReference>
<dbReference type="EMBL" id="JARPMG010000004">
    <property type="protein sequence ID" value="KAJ8101366.1"/>
    <property type="molecule type" value="Genomic_DNA"/>
</dbReference>
<dbReference type="Pfam" id="PF13344">
    <property type="entry name" value="Hydrolase_6"/>
    <property type="match status" value="1"/>
</dbReference>
<comment type="caution">
    <text evidence="1">The sequence shown here is derived from an EMBL/GenBank/DDBJ whole genome shotgun (WGS) entry which is preliminary data.</text>
</comment>
<organism evidence="1 2">
    <name type="scientific">Lipomyces tetrasporus</name>
    <dbReference type="NCBI Taxonomy" id="54092"/>
    <lineage>
        <taxon>Eukaryota</taxon>
        <taxon>Fungi</taxon>
        <taxon>Dikarya</taxon>
        <taxon>Ascomycota</taxon>
        <taxon>Saccharomycotina</taxon>
        <taxon>Lipomycetes</taxon>
        <taxon>Lipomycetales</taxon>
        <taxon>Lipomycetaceae</taxon>
        <taxon>Lipomyces</taxon>
    </lineage>
</organism>
<dbReference type="InterPro" id="IPR006353">
    <property type="entry name" value="HAD-SF_hydro_IIA_CECR5"/>
</dbReference>
<evidence type="ECO:0000313" key="2">
    <source>
        <dbReference type="Proteomes" id="UP001217417"/>
    </source>
</evidence>
<dbReference type="GO" id="GO:0005739">
    <property type="term" value="C:mitochondrion"/>
    <property type="evidence" value="ECO:0007669"/>
    <property type="project" value="TreeGrafter"/>
</dbReference>
<dbReference type="AlphaFoldDB" id="A0AAD7VTU7"/>
<dbReference type="GeneID" id="80882548"/>
<dbReference type="InterPro" id="IPR050324">
    <property type="entry name" value="CDP-alcohol_PTase-I"/>
</dbReference>
<dbReference type="NCBIfam" id="TIGR01456">
    <property type="entry name" value="CECR5"/>
    <property type="match status" value="1"/>
</dbReference>
<dbReference type="InterPro" id="IPR006357">
    <property type="entry name" value="HAD-SF_hydro_IIA"/>
</dbReference>
<dbReference type="GO" id="GO:0046474">
    <property type="term" value="P:glycerophospholipid biosynthetic process"/>
    <property type="evidence" value="ECO:0007669"/>
    <property type="project" value="TreeGrafter"/>
</dbReference>
<dbReference type="InterPro" id="IPR023214">
    <property type="entry name" value="HAD_sf"/>
</dbReference>
<gene>
    <name evidence="1" type="ORF">POJ06DRAFT_251313</name>
</gene>
<accession>A0AAD7VTU7</accession>
<dbReference type="Gene3D" id="3.40.50.1000">
    <property type="entry name" value="HAD superfamily/HAD-like"/>
    <property type="match status" value="2"/>
</dbReference>
<dbReference type="InterPro" id="IPR036412">
    <property type="entry name" value="HAD-like_sf"/>
</dbReference>
<protein>
    <submittedName>
        <fullName evidence="1">HAD-like domain-containing protein</fullName>
    </submittedName>
</protein>
<dbReference type="RefSeq" id="XP_056044816.1">
    <property type="nucleotide sequence ID" value="XM_056187382.1"/>
</dbReference>
<dbReference type="NCBIfam" id="TIGR01460">
    <property type="entry name" value="HAD-SF-IIA"/>
    <property type="match status" value="1"/>
</dbReference>
<evidence type="ECO:0000313" key="1">
    <source>
        <dbReference type="EMBL" id="KAJ8101366.1"/>
    </source>
</evidence>
<dbReference type="Pfam" id="PF13242">
    <property type="entry name" value="Hydrolase_like"/>
    <property type="match status" value="1"/>
</dbReference>
<keyword evidence="2" id="KW-1185">Reference proteome</keyword>
<dbReference type="Proteomes" id="UP001217417">
    <property type="component" value="Unassembled WGS sequence"/>
</dbReference>
<reference evidence="1" key="1">
    <citation type="submission" date="2023-03" db="EMBL/GenBank/DDBJ databases">
        <title>Near-Complete genome sequence of Lipomyces tetrasporous NRRL Y-64009, an oleaginous yeast capable of growing on lignocellulosic hydrolysates.</title>
        <authorList>
            <consortium name="Lawrence Berkeley National Laboratory"/>
            <person name="Jagtap S.S."/>
            <person name="Liu J.-J."/>
            <person name="Walukiewicz H.E."/>
            <person name="Pangilinan J."/>
            <person name="Lipzen A."/>
            <person name="Ahrendt S."/>
            <person name="Koriabine M."/>
            <person name="Cobaugh K."/>
            <person name="Salamov A."/>
            <person name="Yoshinaga Y."/>
            <person name="Ng V."/>
            <person name="Daum C."/>
            <person name="Grigoriev I.V."/>
            <person name="Slininger P.J."/>
            <person name="Dien B.S."/>
            <person name="Jin Y.-S."/>
            <person name="Rao C.V."/>
        </authorList>
    </citation>
    <scope>NUCLEOTIDE SEQUENCE</scope>
    <source>
        <strain evidence="1">NRRL Y-64009</strain>
    </source>
</reference>
<dbReference type="PANTHER" id="PTHR14269">
    <property type="entry name" value="CDP-DIACYLGLYCEROL--GLYCEROL-3-PHOSPHATE 3-PHOSPHATIDYLTRANSFERASE-RELATED"/>
    <property type="match status" value="1"/>
</dbReference>
<name>A0AAD7VTU7_9ASCO</name>
<proteinExistence type="predicted"/>
<dbReference type="PANTHER" id="PTHR14269:SF57">
    <property type="entry name" value="SUPERFAMILY HYDROLASE, PUTATIVE (AFU_ORTHOLOGUE AFUA_2G02580)-RELATED"/>
    <property type="match status" value="1"/>
</dbReference>